<keyword evidence="8 12" id="KW-0862">Zinc</keyword>
<evidence type="ECO:0000256" key="12">
    <source>
        <dbReference type="HAMAP-Rule" id="MF_00041"/>
    </source>
</evidence>
<dbReference type="InterPro" id="IPR014729">
    <property type="entry name" value="Rossmann-like_a/b/a_fold"/>
</dbReference>
<comment type="catalytic activity">
    <reaction evidence="12">
        <text>tRNA(Cys) + L-cysteine + ATP = L-cysteinyl-tRNA(Cys) + AMP + diphosphate</text>
        <dbReference type="Rhea" id="RHEA:17773"/>
        <dbReference type="Rhea" id="RHEA-COMP:9661"/>
        <dbReference type="Rhea" id="RHEA-COMP:9679"/>
        <dbReference type="ChEBI" id="CHEBI:30616"/>
        <dbReference type="ChEBI" id="CHEBI:33019"/>
        <dbReference type="ChEBI" id="CHEBI:35235"/>
        <dbReference type="ChEBI" id="CHEBI:78442"/>
        <dbReference type="ChEBI" id="CHEBI:78517"/>
        <dbReference type="ChEBI" id="CHEBI:456215"/>
        <dbReference type="EC" id="6.1.1.16"/>
    </reaction>
</comment>
<dbReference type="GO" id="GO:0004817">
    <property type="term" value="F:cysteine-tRNA ligase activity"/>
    <property type="evidence" value="ECO:0007669"/>
    <property type="project" value="UniProtKB-EC"/>
</dbReference>
<proteinExistence type="inferred from homology"/>
<dbReference type="SUPFAM" id="SSF52374">
    <property type="entry name" value="Nucleotidylyl transferase"/>
    <property type="match status" value="1"/>
</dbReference>
<dbReference type="SUPFAM" id="SSF47323">
    <property type="entry name" value="Anticodon-binding domain of a subclass of class I aminoacyl-tRNA synthetases"/>
    <property type="match status" value="1"/>
</dbReference>
<dbReference type="Gene3D" id="1.20.120.1910">
    <property type="entry name" value="Cysteine-tRNA ligase, C-terminal anti-codon recognition domain"/>
    <property type="match status" value="1"/>
</dbReference>
<dbReference type="Pfam" id="PF09190">
    <property type="entry name" value="DALR_2"/>
    <property type="match status" value="1"/>
</dbReference>
<keyword evidence="6 12" id="KW-0479">Metal-binding</keyword>
<dbReference type="EC" id="6.1.1.16" evidence="12"/>
<gene>
    <name evidence="12 14" type="primary">cysS</name>
    <name evidence="14" type="ORF">ACIPEN_05355</name>
</gene>
<dbReference type="InterPro" id="IPR015273">
    <property type="entry name" value="Cys-tRNA-synt_Ia_DALR"/>
</dbReference>
<evidence type="ECO:0000259" key="13">
    <source>
        <dbReference type="SMART" id="SM00840"/>
    </source>
</evidence>
<sequence length="464" mass="52279">MSELKIYNTLARDKQTFSPIEPGKVRLYVCGMTVYDYCHLGHARVMVVFDMVQRWLRKSGYAVTYVRNITDIEDKIIKRAQENGESIKQLTDRFIVAMNEDAAALGVQRPDYEPRATEYVPQMLELIGKLEQNGLAYKASDGDVNYSVRDFPGYGKLSGKSLDDLRAGERVDVNTGKRDPLDFVLWKAAKEGEPDEAKWDSQWGCGRPGWHIECSAMSSDLLGDHFDIHGGGQDLQFPHHENEIAQSEGAHRHTFVNYWMHNGFVRVDNEKMSKSLGNFFTIREVLQKYDPEVVRFFILRAHYRSPLNYSDAHLDDARQALTRLYTALKDVPAAEGALDAEEAHALRFAEALNDDFNTPVAMSVLFELANEVNRSRSPQHARQLKALAGVMGLLERAPDEFLKSRSGTQEGGLDEVQIEALIAARKAAKQGKNFAEADRIRAELTAAGIILEDKPGGLTEWRRA</sequence>
<dbReference type="Pfam" id="PF23493">
    <property type="entry name" value="CysS_C"/>
    <property type="match status" value="1"/>
</dbReference>
<feature type="binding site" evidence="12">
    <location>
        <position position="214"/>
    </location>
    <ligand>
        <name>Zn(2+)</name>
        <dbReference type="ChEBI" id="CHEBI:29105"/>
    </ligand>
</feature>
<feature type="binding site" evidence="12">
    <location>
        <position position="243"/>
    </location>
    <ligand>
        <name>Zn(2+)</name>
        <dbReference type="ChEBI" id="CHEBI:29105"/>
    </ligand>
</feature>
<evidence type="ECO:0000256" key="7">
    <source>
        <dbReference type="ARBA" id="ARBA00022741"/>
    </source>
</evidence>
<feature type="short sequence motif" description="'KMSKS' region" evidence="12">
    <location>
        <begin position="271"/>
        <end position="275"/>
    </location>
</feature>
<dbReference type="Pfam" id="PF01406">
    <property type="entry name" value="tRNA-synt_1e"/>
    <property type="match status" value="1"/>
</dbReference>
<accession>A0ABW8EUV4</accession>
<dbReference type="InterPro" id="IPR024909">
    <property type="entry name" value="Cys-tRNA/MSH_ligase"/>
</dbReference>
<feature type="domain" description="Cysteinyl-tRNA synthetase class Ia DALR" evidence="13">
    <location>
        <begin position="347"/>
        <end position="402"/>
    </location>
</feature>
<dbReference type="InterPro" id="IPR056411">
    <property type="entry name" value="CysS_C"/>
</dbReference>
<evidence type="ECO:0000256" key="4">
    <source>
        <dbReference type="ARBA" id="ARBA00022490"/>
    </source>
</evidence>
<comment type="caution">
    <text evidence="14">The sequence shown here is derived from an EMBL/GenBank/DDBJ whole genome shotgun (WGS) entry which is preliminary data.</text>
</comment>
<evidence type="ECO:0000256" key="9">
    <source>
        <dbReference type="ARBA" id="ARBA00022840"/>
    </source>
</evidence>
<keyword evidence="7 12" id="KW-0547">Nucleotide-binding</keyword>
<dbReference type="InterPro" id="IPR015803">
    <property type="entry name" value="Cys-tRNA-ligase"/>
</dbReference>
<dbReference type="PRINTS" id="PR00983">
    <property type="entry name" value="TRNASYNTHCYS"/>
</dbReference>
<dbReference type="PANTHER" id="PTHR10890">
    <property type="entry name" value="CYSTEINYL-TRNA SYNTHETASE"/>
    <property type="match status" value="1"/>
</dbReference>
<evidence type="ECO:0000256" key="6">
    <source>
        <dbReference type="ARBA" id="ARBA00022723"/>
    </source>
</evidence>
<dbReference type="HAMAP" id="MF_00041">
    <property type="entry name" value="Cys_tRNA_synth"/>
    <property type="match status" value="1"/>
</dbReference>
<comment type="subcellular location">
    <subcellularLocation>
        <location evidence="1 12">Cytoplasm</location>
    </subcellularLocation>
</comment>
<feature type="binding site" evidence="12">
    <location>
        <position position="239"/>
    </location>
    <ligand>
        <name>Zn(2+)</name>
        <dbReference type="ChEBI" id="CHEBI:29105"/>
    </ligand>
</feature>
<name>A0ABW8EUV4_9BURK</name>
<feature type="binding site" evidence="12">
    <location>
        <position position="30"/>
    </location>
    <ligand>
        <name>Zn(2+)</name>
        <dbReference type="ChEBI" id="CHEBI:29105"/>
    </ligand>
</feature>
<keyword evidence="11 12" id="KW-0030">Aminoacyl-tRNA synthetase</keyword>
<evidence type="ECO:0000256" key="8">
    <source>
        <dbReference type="ARBA" id="ARBA00022833"/>
    </source>
</evidence>
<dbReference type="Gene3D" id="3.40.50.620">
    <property type="entry name" value="HUPs"/>
    <property type="match status" value="1"/>
</dbReference>
<keyword evidence="15" id="KW-1185">Reference proteome</keyword>
<keyword evidence="10 12" id="KW-0648">Protein biosynthesis</keyword>
<protein>
    <recommendedName>
        <fullName evidence="12">Cysteine--tRNA ligase</fullName>
        <ecNumber evidence="12">6.1.1.16</ecNumber>
    </recommendedName>
    <alternativeName>
        <fullName evidence="12">Cysteinyl-tRNA synthetase</fullName>
        <shortName evidence="12">CysRS</shortName>
    </alternativeName>
</protein>
<dbReference type="EMBL" id="JBIUZV010000002">
    <property type="protein sequence ID" value="MFJ3045239.1"/>
    <property type="molecule type" value="Genomic_DNA"/>
</dbReference>
<evidence type="ECO:0000313" key="15">
    <source>
        <dbReference type="Proteomes" id="UP001617427"/>
    </source>
</evidence>
<keyword evidence="4 12" id="KW-0963">Cytoplasm</keyword>
<evidence type="ECO:0000256" key="1">
    <source>
        <dbReference type="ARBA" id="ARBA00004496"/>
    </source>
</evidence>
<dbReference type="InterPro" id="IPR032678">
    <property type="entry name" value="tRNA-synt_1_cat_dom"/>
</dbReference>
<dbReference type="Proteomes" id="UP001617427">
    <property type="component" value="Unassembled WGS sequence"/>
</dbReference>
<reference evidence="14 15" key="1">
    <citation type="submission" date="2024-10" db="EMBL/GenBank/DDBJ databases">
        <title>The Natural Products Discovery Center: Release of the First 8490 Sequenced Strains for Exploring Actinobacteria Biosynthetic Diversity.</title>
        <authorList>
            <person name="Kalkreuter E."/>
            <person name="Kautsar S.A."/>
            <person name="Yang D."/>
            <person name="Bader C.D."/>
            <person name="Teijaro C.N."/>
            <person name="Fluegel L."/>
            <person name="Davis C.M."/>
            <person name="Simpson J.R."/>
            <person name="Lauterbach L."/>
            <person name="Steele A.D."/>
            <person name="Gui C."/>
            <person name="Meng S."/>
            <person name="Li G."/>
            <person name="Viehrig K."/>
            <person name="Ye F."/>
            <person name="Su P."/>
            <person name="Kiefer A.F."/>
            <person name="Nichols A."/>
            <person name="Cepeda A.J."/>
            <person name="Yan W."/>
            <person name="Fan B."/>
            <person name="Jiang Y."/>
            <person name="Adhikari A."/>
            <person name="Zheng C.-J."/>
            <person name="Schuster L."/>
            <person name="Cowan T.M."/>
            <person name="Smanski M.J."/>
            <person name="Chevrette M.G."/>
            <person name="De Carvalho L.P.S."/>
            <person name="Shen B."/>
        </authorList>
    </citation>
    <scope>NUCLEOTIDE SEQUENCE [LARGE SCALE GENOMIC DNA]</scope>
    <source>
        <strain evidence="14 15">NPDC087045</strain>
    </source>
</reference>
<dbReference type="InterPro" id="IPR009080">
    <property type="entry name" value="tRNAsynth_Ia_anticodon-bd"/>
</dbReference>
<dbReference type="CDD" id="cd00672">
    <property type="entry name" value="CysRS_core"/>
    <property type="match status" value="1"/>
</dbReference>
<keyword evidence="5 12" id="KW-0436">Ligase</keyword>
<comment type="cofactor">
    <cofactor evidence="12">
        <name>Zn(2+)</name>
        <dbReference type="ChEBI" id="CHEBI:29105"/>
    </cofactor>
    <text evidence="12">Binds 1 zinc ion per subunit.</text>
</comment>
<feature type="short sequence motif" description="'HIGH' region" evidence="12">
    <location>
        <begin position="32"/>
        <end position="42"/>
    </location>
</feature>
<dbReference type="SMART" id="SM00840">
    <property type="entry name" value="DALR_2"/>
    <property type="match status" value="1"/>
</dbReference>
<evidence type="ECO:0000256" key="2">
    <source>
        <dbReference type="ARBA" id="ARBA00005594"/>
    </source>
</evidence>
<feature type="binding site" evidence="12">
    <location>
        <position position="274"/>
    </location>
    <ligand>
        <name>ATP</name>
        <dbReference type="ChEBI" id="CHEBI:30616"/>
    </ligand>
</feature>
<comment type="similarity">
    <text evidence="2 12">Belongs to the class-I aminoacyl-tRNA synthetase family.</text>
</comment>
<evidence type="ECO:0000256" key="3">
    <source>
        <dbReference type="ARBA" id="ARBA00011245"/>
    </source>
</evidence>
<keyword evidence="9 12" id="KW-0067">ATP-binding</keyword>
<evidence type="ECO:0000256" key="11">
    <source>
        <dbReference type="ARBA" id="ARBA00023146"/>
    </source>
</evidence>
<dbReference type="RefSeq" id="WP_402698696.1">
    <property type="nucleotide sequence ID" value="NZ_JBIUZV010000002.1"/>
</dbReference>
<dbReference type="NCBIfam" id="TIGR00435">
    <property type="entry name" value="cysS"/>
    <property type="match status" value="1"/>
</dbReference>
<comment type="subunit">
    <text evidence="3 12">Monomer.</text>
</comment>
<dbReference type="CDD" id="cd07963">
    <property type="entry name" value="Anticodon_Ia_Cys"/>
    <property type="match status" value="1"/>
</dbReference>
<organism evidence="14 15">
    <name type="scientific">Herbaspirillum chlorophenolicum</name>
    <dbReference type="NCBI Taxonomy" id="211589"/>
    <lineage>
        <taxon>Bacteria</taxon>
        <taxon>Pseudomonadati</taxon>
        <taxon>Pseudomonadota</taxon>
        <taxon>Betaproteobacteria</taxon>
        <taxon>Burkholderiales</taxon>
        <taxon>Oxalobacteraceae</taxon>
        <taxon>Herbaspirillum</taxon>
    </lineage>
</organism>
<evidence type="ECO:0000313" key="14">
    <source>
        <dbReference type="EMBL" id="MFJ3045239.1"/>
    </source>
</evidence>
<dbReference type="PANTHER" id="PTHR10890:SF3">
    <property type="entry name" value="CYSTEINE--TRNA LIGASE, CYTOPLASMIC"/>
    <property type="match status" value="1"/>
</dbReference>
<evidence type="ECO:0000256" key="10">
    <source>
        <dbReference type="ARBA" id="ARBA00022917"/>
    </source>
</evidence>
<evidence type="ECO:0000256" key="5">
    <source>
        <dbReference type="ARBA" id="ARBA00022598"/>
    </source>
</evidence>